<evidence type="ECO:0000313" key="4">
    <source>
        <dbReference type="Proteomes" id="UP000198981"/>
    </source>
</evidence>
<dbReference type="PANTHER" id="PTHR30548">
    <property type="entry name" value="2-HYDROXYGLUTARYL-COA DEHYDRATASE, D-COMPONENT-RELATED"/>
    <property type="match status" value="1"/>
</dbReference>
<dbReference type="RefSeq" id="WP_092800026.1">
    <property type="nucleotide sequence ID" value="NZ_FMUH01000001.1"/>
</dbReference>
<dbReference type="Gene3D" id="3.40.50.11900">
    <property type="match status" value="1"/>
</dbReference>
<dbReference type="EMBL" id="FMUH01000001">
    <property type="protein sequence ID" value="SCX40317.1"/>
    <property type="molecule type" value="Genomic_DNA"/>
</dbReference>
<evidence type="ECO:0000313" key="3">
    <source>
        <dbReference type="EMBL" id="SCX40317.1"/>
    </source>
</evidence>
<dbReference type="STRING" id="1960309.SAMN03159343_0937"/>
<dbReference type="GO" id="GO:0016836">
    <property type="term" value="F:hydro-lyase activity"/>
    <property type="evidence" value="ECO:0007669"/>
    <property type="project" value="UniProtKB-ARBA"/>
</dbReference>
<gene>
    <name evidence="3" type="ORF">SAMN03159343_0937</name>
</gene>
<reference evidence="4" key="1">
    <citation type="submission" date="2016-10" db="EMBL/GenBank/DDBJ databases">
        <authorList>
            <person name="Varghese N."/>
            <person name="Submissions S."/>
        </authorList>
    </citation>
    <scope>NUCLEOTIDE SEQUENCE [LARGE SCALE GENOMIC DNA]</scope>
    <source>
        <strain evidence="4">DSM 45722</strain>
    </source>
</reference>
<comment type="similarity">
    <text evidence="1">Belongs to the FldB/FldC dehydratase alpha/beta subunit family.</text>
</comment>
<dbReference type="InterPro" id="IPR010327">
    <property type="entry name" value="FldB/FldC_alpha/beta"/>
</dbReference>
<dbReference type="PANTHER" id="PTHR30548:SF1">
    <property type="entry name" value="DEHYDRATASE SUBUNIT MJ0007-RELATED"/>
    <property type="match status" value="1"/>
</dbReference>
<dbReference type="AlphaFoldDB" id="A0A1G4XGR7"/>
<feature type="region of interest" description="Disordered" evidence="2">
    <location>
        <begin position="330"/>
        <end position="358"/>
    </location>
</feature>
<protein>
    <submittedName>
        <fullName evidence="3">2-hydroxyglutaryl-CoA dehydratase, D-component</fullName>
    </submittedName>
</protein>
<keyword evidence="4" id="KW-1185">Reference proteome</keyword>
<evidence type="ECO:0000256" key="1">
    <source>
        <dbReference type="ARBA" id="ARBA00005806"/>
    </source>
</evidence>
<sequence length="771" mass="81676">MTPFDRLLAAYAGRRDPGPDGGVLLLGPVPAAHLVLDAGLHPVELVADAADPTPRLDALAGDVALPPRERSLVEQVLARTGTVAGVLSTGRTPADAGLFAVLRELGRTTGTPLPPLAHLDLPGLDRATSAAYRSARVAEVRRWLGGLPGAVPGPPDVDPSDGARPGGVVARRDALLAELVAERRSSAPRLSGWAAAVVRRAGAAMGPAAHLELLQALVDEGYASAPTPLHPDRRVVLAGSAQDDAGLVAEVEADGLVVLDATDGAELGVDATRPGRPDGEFVDQLVREACDCGATVLVHVARADDEVARWDAARLAVLAPSDLEVVLRSPVRTAPQPGPASAPRPAGGARTGPPAPRSRKVLTVAESYTAYQREWFAEVTGRAREGEPFAVVGADYPHELLRALDIPYVVTQWWASIVGSKRMTPGNLAAMAAAGYAPDVEPYSAQGLASHLVGDGPWGGLPRPAVLGAALGTPVTHRLYSAWARETGARYLPVERTAESRARVSPTWWADLPEHWDDAVEAPRLDLLRAELDGVVAGLEQVTGRRLDHDRLAEVLELANEQARANREARDLLAAARPAPAGVVDTMPATMVPQWHRGTVWARDAARALRDELVDRVAAGQGVVAEERLRLMWVGRGMWGDTGLYQHLEASHGAVFVWSMYLGLAADGYERRCAPGQDPLRALASRFVVMGDELRMPGWAGPWHVEEARRHGVDAAVAIADADPFVVRALEDAGVPVLRLGLDNTAHDAGAVARERLEEFVDGLLGARSAR</sequence>
<feature type="compositionally biased region" description="Low complexity" evidence="2">
    <location>
        <begin position="343"/>
        <end position="352"/>
    </location>
</feature>
<name>A0A1G4XGR7_9ACTN</name>
<organism evidence="3 4">
    <name type="scientific">Klenkia marina</name>
    <dbReference type="NCBI Taxonomy" id="1960309"/>
    <lineage>
        <taxon>Bacteria</taxon>
        <taxon>Bacillati</taxon>
        <taxon>Actinomycetota</taxon>
        <taxon>Actinomycetes</taxon>
        <taxon>Geodermatophilales</taxon>
        <taxon>Geodermatophilaceae</taxon>
        <taxon>Klenkia</taxon>
    </lineage>
</organism>
<dbReference type="Proteomes" id="UP000198981">
    <property type="component" value="Unassembled WGS sequence"/>
</dbReference>
<dbReference type="OrthoDB" id="3175226at2"/>
<accession>A0A1G4XGR7</accession>
<dbReference type="Pfam" id="PF06050">
    <property type="entry name" value="HGD-D"/>
    <property type="match status" value="1"/>
</dbReference>
<proteinExistence type="inferred from homology"/>
<evidence type="ECO:0000256" key="2">
    <source>
        <dbReference type="SAM" id="MobiDB-lite"/>
    </source>
</evidence>